<reference evidence="1 2" key="1">
    <citation type="journal article" date="2023" name="Science">
        <title>Complex scaffold remodeling in plant triterpene biosynthesis.</title>
        <authorList>
            <person name="De La Pena R."/>
            <person name="Hodgson H."/>
            <person name="Liu J.C."/>
            <person name="Stephenson M.J."/>
            <person name="Martin A.C."/>
            <person name="Owen C."/>
            <person name="Harkess A."/>
            <person name="Leebens-Mack J."/>
            <person name="Jimenez L.E."/>
            <person name="Osbourn A."/>
            <person name="Sattely E.S."/>
        </authorList>
    </citation>
    <scope>NUCLEOTIDE SEQUENCE [LARGE SCALE GENOMIC DNA]</scope>
    <source>
        <strain evidence="2">cv. JPN11</strain>
        <tissue evidence="1">Leaf</tissue>
    </source>
</reference>
<proteinExistence type="predicted"/>
<dbReference type="EMBL" id="CM051395">
    <property type="protein sequence ID" value="KAJ4724686.1"/>
    <property type="molecule type" value="Genomic_DNA"/>
</dbReference>
<organism evidence="1 2">
    <name type="scientific">Melia azedarach</name>
    <name type="common">Chinaberry tree</name>
    <dbReference type="NCBI Taxonomy" id="155640"/>
    <lineage>
        <taxon>Eukaryota</taxon>
        <taxon>Viridiplantae</taxon>
        <taxon>Streptophyta</taxon>
        <taxon>Embryophyta</taxon>
        <taxon>Tracheophyta</taxon>
        <taxon>Spermatophyta</taxon>
        <taxon>Magnoliopsida</taxon>
        <taxon>eudicotyledons</taxon>
        <taxon>Gunneridae</taxon>
        <taxon>Pentapetalae</taxon>
        <taxon>rosids</taxon>
        <taxon>malvids</taxon>
        <taxon>Sapindales</taxon>
        <taxon>Meliaceae</taxon>
        <taxon>Melia</taxon>
    </lineage>
</organism>
<comment type="caution">
    <text evidence="1">The sequence shown here is derived from an EMBL/GenBank/DDBJ whole genome shotgun (WGS) entry which is preliminary data.</text>
</comment>
<dbReference type="Proteomes" id="UP001164539">
    <property type="component" value="Chromosome 2"/>
</dbReference>
<name>A0ACC1YLM1_MELAZ</name>
<protein>
    <submittedName>
        <fullName evidence="1">Heavy metal transport/detoxification protein</fullName>
    </submittedName>
</protein>
<evidence type="ECO:0000313" key="2">
    <source>
        <dbReference type="Proteomes" id="UP001164539"/>
    </source>
</evidence>
<sequence>MMRRQRIVIKVEMNREECRIKVMKIVAKAQGVTSMAIQGPDRDRVVVMGNGIDSVKLTEKLRKNVGHATIECLQNMNIDNDNTQNDEVNTLYASSCYGSATSTTAIGYPQPQPQPPVYYYPVVEDPYQSNNCSIM</sequence>
<accession>A0ACC1YLM1</accession>
<keyword evidence="2" id="KW-1185">Reference proteome</keyword>
<evidence type="ECO:0000313" key="1">
    <source>
        <dbReference type="EMBL" id="KAJ4724686.1"/>
    </source>
</evidence>
<gene>
    <name evidence="1" type="ORF">OWV82_003644</name>
</gene>